<feature type="compositionally biased region" description="Basic and acidic residues" evidence="8">
    <location>
        <begin position="280"/>
        <end position="291"/>
    </location>
</feature>
<evidence type="ECO:0000256" key="2">
    <source>
        <dbReference type="ARBA" id="ARBA00022475"/>
    </source>
</evidence>
<accession>A0AAP4BZE5</accession>
<dbReference type="PANTHER" id="PTHR30589:SF0">
    <property type="entry name" value="PHOSPHATIDYLGLYCEROL--PROLIPOPROTEIN DIACYLGLYCERYL TRANSFERASE"/>
    <property type="match status" value="1"/>
</dbReference>
<dbReference type="InterPro" id="IPR001640">
    <property type="entry name" value="Lgt"/>
</dbReference>
<evidence type="ECO:0000313" key="11">
    <source>
        <dbReference type="Proteomes" id="UP001230317"/>
    </source>
</evidence>
<feature type="transmembrane region" description="Helical" evidence="7">
    <location>
        <begin position="25"/>
        <end position="44"/>
    </location>
</feature>
<comment type="caution">
    <text evidence="10">The sequence shown here is derived from an EMBL/GenBank/DDBJ whole genome shotgun (WGS) entry which is preliminary data.</text>
</comment>
<proteinExistence type="inferred from homology"/>
<feature type="compositionally biased region" description="Polar residues" evidence="8">
    <location>
        <begin position="312"/>
        <end position="323"/>
    </location>
</feature>
<reference evidence="10 12" key="1">
    <citation type="submission" date="2023-05" db="EMBL/GenBank/DDBJ databases">
        <title>Metabolic capabilities are highly conserved among human nasal-associated Corynebacterium species in pangenomic analyses.</title>
        <authorList>
            <person name="Tran T.H."/>
            <person name="Roberts A.Q."/>
            <person name="Escapa I.F."/>
            <person name="Gao W."/>
            <person name="Conlan S."/>
            <person name="Kong H."/>
            <person name="Segre J.A."/>
            <person name="Kelly M.S."/>
            <person name="Lemon K.P."/>
        </authorList>
    </citation>
    <scope>NUCLEOTIDE SEQUENCE</scope>
    <source>
        <strain evidence="10">KPL2618</strain>
        <strain evidence="9 12">KPL3802</strain>
    </source>
</reference>
<comment type="catalytic activity">
    <reaction evidence="7">
        <text>L-cysteinyl-[prolipoprotein] + a 1,2-diacyl-sn-glycero-3-phospho-(1'-sn-glycerol) = an S-1,2-diacyl-sn-glyceryl-L-cysteinyl-[prolipoprotein] + sn-glycerol 1-phosphate + H(+)</text>
        <dbReference type="Rhea" id="RHEA:56712"/>
        <dbReference type="Rhea" id="RHEA-COMP:14679"/>
        <dbReference type="Rhea" id="RHEA-COMP:14680"/>
        <dbReference type="ChEBI" id="CHEBI:15378"/>
        <dbReference type="ChEBI" id="CHEBI:29950"/>
        <dbReference type="ChEBI" id="CHEBI:57685"/>
        <dbReference type="ChEBI" id="CHEBI:64716"/>
        <dbReference type="ChEBI" id="CHEBI:140658"/>
        <dbReference type="EC" id="2.5.1.145"/>
    </reaction>
</comment>
<dbReference type="PANTHER" id="PTHR30589">
    <property type="entry name" value="PROLIPOPROTEIN DIACYLGLYCERYL TRANSFERASE"/>
    <property type="match status" value="1"/>
</dbReference>
<feature type="transmembrane region" description="Helical" evidence="7">
    <location>
        <begin position="251"/>
        <end position="274"/>
    </location>
</feature>
<feature type="transmembrane region" description="Helical" evidence="7">
    <location>
        <begin position="102"/>
        <end position="119"/>
    </location>
</feature>
<dbReference type="NCBIfam" id="TIGR00544">
    <property type="entry name" value="lgt"/>
    <property type="match status" value="1"/>
</dbReference>
<sequence>MHTQNLANIPSPPQGVVWHLGSIPIHAYALCIIAGILVGMWMTLRRYTARGGNPDTVWDATIVVIPAGIVGGRLYHVITDNQKYFCDTCNPVDALKVTNGGLGIWGAVALSAVALWVMFRIKKIPLAPFADAVAPGLILAQGIGRLGNWFNQELYGRPTDVPWALDIYYRVDEAGEYAPVSGHSTGEVIASVHPTFLYELIWNVLVCLFLLWAHKAWKLGRGRVFALYVVGYTLGRFFIEGMRSDEATEIFGVRVNLIVSAVVFIAGLIVFFLLDRQRKGPETPAEVDPRYYQEQAENGGEGDEKRVAATHANGTSGTATGRK</sequence>
<evidence type="ECO:0000313" key="10">
    <source>
        <dbReference type="EMBL" id="MDK4334860.1"/>
    </source>
</evidence>
<dbReference type="EC" id="2.5.1.145" evidence="7"/>
<dbReference type="EMBL" id="JASNVU010000006">
    <property type="protein sequence ID" value="MDK4334860.1"/>
    <property type="molecule type" value="Genomic_DNA"/>
</dbReference>
<gene>
    <name evidence="7 10" type="primary">lgt</name>
    <name evidence="9" type="ORF">QPX34_03910</name>
    <name evidence="10" type="ORF">QPX58_05455</name>
</gene>
<keyword evidence="12" id="KW-1185">Reference proteome</keyword>
<feature type="transmembrane region" description="Helical" evidence="7">
    <location>
        <begin position="56"/>
        <end position="75"/>
    </location>
</feature>
<comment type="pathway">
    <text evidence="7">Protein modification; lipoprotein biosynthesis (diacylglyceryl transfer).</text>
</comment>
<keyword evidence="6 7" id="KW-0472">Membrane</keyword>
<evidence type="ECO:0000256" key="6">
    <source>
        <dbReference type="ARBA" id="ARBA00023136"/>
    </source>
</evidence>
<protein>
    <recommendedName>
        <fullName evidence="7">Phosphatidylglycerol--prolipoprotein diacylglyceryl transferase</fullName>
        <ecNumber evidence="7">2.5.1.145</ecNumber>
    </recommendedName>
</protein>
<evidence type="ECO:0000256" key="5">
    <source>
        <dbReference type="ARBA" id="ARBA00022989"/>
    </source>
</evidence>
<evidence type="ECO:0000313" key="12">
    <source>
        <dbReference type="Proteomes" id="UP001239414"/>
    </source>
</evidence>
<evidence type="ECO:0000256" key="8">
    <source>
        <dbReference type="SAM" id="MobiDB-lite"/>
    </source>
</evidence>
<evidence type="ECO:0000256" key="4">
    <source>
        <dbReference type="ARBA" id="ARBA00022692"/>
    </source>
</evidence>
<feature type="transmembrane region" description="Helical" evidence="7">
    <location>
        <begin position="220"/>
        <end position="239"/>
    </location>
</feature>
<evidence type="ECO:0000313" key="9">
    <source>
        <dbReference type="EMBL" id="MDK4247173.1"/>
    </source>
</evidence>
<name>A0AAP4BZE5_9CORY</name>
<dbReference type="EMBL" id="JASNUO010000003">
    <property type="protein sequence ID" value="MDK4247173.1"/>
    <property type="molecule type" value="Genomic_DNA"/>
</dbReference>
<keyword evidence="3 7" id="KW-0808">Transferase</keyword>
<dbReference type="Proteomes" id="UP001239414">
    <property type="component" value="Unassembled WGS sequence"/>
</dbReference>
<evidence type="ECO:0000256" key="3">
    <source>
        <dbReference type="ARBA" id="ARBA00022679"/>
    </source>
</evidence>
<dbReference type="GO" id="GO:0008961">
    <property type="term" value="F:phosphatidylglycerol-prolipoprotein diacylglyceryl transferase activity"/>
    <property type="evidence" value="ECO:0007669"/>
    <property type="project" value="UniProtKB-UniRule"/>
</dbReference>
<feature type="transmembrane region" description="Helical" evidence="7">
    <location>
        <begin position="196"/>
        <end position="213"/>
    </location>
</feature>
<feature type="region of interest" description="Disordered" evidence="8">
    <location>
        <begin position="280"/>
        <end position="323"/>
    </location>
</feature>
<dbReference type="GO" id="GO:0005886">
    <property type="term" value="C:plasma membrane"/>
    <property type="evidence" value="ECO:0007669"/>
    <property type="project" value="UniProtKB-SubCell"/>
</dbReference>
<dbReference type="HAMAP" id="MF_01147">
    <property type="entry name" value="Lgt"/>
    <property type="match status" value="1"/>
</dbReference>
<evidence type="ECO:0000256" key="7">
    <source>
        <dbReference type="HAMAP-Rule" id="MF_01147"/>
    </source>
</evidence>
<feature type="binding site" evidence="7">
    <location>
        <position position="145"/>
    </location>
    <ligand>
        <name>a 1,2-diacyl-sn-glycero-3-phospho-(1'-sn-glycerol)</name>
        <dbReference type="ChEBI" id="CHEBI:64716"/>
    </ligand>
</feature>
<dbReference type="GO" id="GO:0042158">
    <property type="term" value="P:lipoprotein biosynthetic process"/>
    <property type="evidence" value="ECO:0007669"/>
    <property type="project" value="UniProtKB-UniRule"/>
</dbReference>
<keyword evidence="4 7" id="KW-0812">Transmembrane</keyword>
<comment type="function">
    <text evidence="7">Catalyzes the transfer of the diacylglyceryl group from phosphatidylglycerol to the sulfhydryl group of the N-terminal cysteine of a prolipoprotein, the first step in the formation of mature lipoproteins.</text>
</comment>
<dbReference type="AlphaFoldDB" id="A0AAP4BZE5"/>
<dbReference type="RefSeq" id="WP_284609112.1">
    <property type="nucleotide sequence ID" value="NZ_JASNTZ010000002.1"/>
</dbReference>
<dbReference type="PROSITE" id="PS01311">
    <property type="entry name" value="LGT"/>
    <property type="match status" value="1"/>
</dbReference>
<organism evidence="10 11">
    <name type="scientific">Corynebacterium accolens</name>
    <dbReference type="NCBI Taxonomy" id="38284"/>
    <lineage>
        <taxon>Bacteria</taxon>
        <taxon>Bacillati</taxon>
        <taxon>Actinomycetota</taxon>
        <taxon>Actinomycetes</taxon>
        <taxon>Mycobacteriales</taxon>
        <taxon>Corynebacteriaceae</taxon>
        <taxon>Corynebacterium</taxon>
    </lineage>
</organism>
<comment type="subcellular location">
    <subcellularLocation>
        <location evidence="7">Cell membrane</location>
        <topology evidence="7">Multi-pass membrane protein</topology>
    </subcellularLocation>
</comment>
<keyword evidence="5 7" id="KW-1133">Transmembrane helix</keyword>
<dbReference type="Proteomes" id="UP001230317">
    <property type="component" value="Unassembled WGS sequence"/>
</dbReference>
<keyword evidence="2 7" id="KW-1003">Cell membrane</keyword>
<dbReference type="Pfam" id="PF01790">
    <property type="entry name" value="LGT"/>
    <property type="match status" value="1"/>
</dbReference>
<comment type="similarity">
    <text evidence="1 7">Belongs to the Lgt family.</text>
</comment>
<evidence type="ECO:0000256" key="1">
    <source>
        <dbReference type="ARBA" id="ARBA00007150"/>
    </source>
</evidence>